<evidence type="ECO:0000313" key="1">
    <source>
        <dbReference type="EMBL" id="KAK1859595.1"/>
    </source>
</evidence>
<dbReference type="EMBL" id="CM020618">
    <property type="protein sequence ID" value="KAK1859595.1"/>
    <property type="molecule type" value="Genomic_DNA"/>
</dbReference>
<reference evidence="1" key="1">
    <citation type="submission" date="2019-11" db="EMBL/GenBank/DDBJ databases">
        <title>Nori genome reveals adaptations in red seaweeds to the harsh intertidal environment.</title>
        <authorList>
            <person name="Wang D."/>
            <person name="Mao Y."/>
        </authorList>
    </citation>
    <scope>NUCLEOTIDE SEQUENCE</scope>
    <source>
        <tissue evidence="1">Gametophyte</tissue>
    </source>
</reference>
<accession>A0ACC3BPC4</accession>
<evidence type="ECO:0000313" key="2">
    <source>
        <dbReference type="Proteomes" id="UP000798662"/>
    </source>
</evidence>
<gene>
    <name evidence="1" type="ORF">I4F81_002190</name>
</gene>
<protein>
    <submittedName>
        <fullName evidence="1">Uncharacterized protein</fullName>
    </submittedName>
</protein>
<name>A0ACC3BPC4_PYRYE</name>
<dbReference type="Proteomes" id="UP000798662">
    <property type="component" value="Chromosome 1"/>
</dbReference>
<sequence>MVGAGRRGGGVGGTRGLPDRLGGRTTVVGPLVGGLHGAWVPTIQGGTLSQRTAVRYALRLLGRALAVPEDVHLLVTFKSLEGEALAHTRGVSFRELLVPVVGGAPTTVADPASDGSDDDAADDGGAAPDAAPSTVVRFPAIAAAVVRAAHPEAQAQPEGGGALPNAPPPLLVGPDSGGYDMRMDINSGVDWYTGTNGRPPASAWDLITVTLHEALHGALFSGGVRYVPASRARAGPPARALFRLGAAPTRFDTFLSTPAGCAVSAYIPGRDTAGEEDLAAALTNDALYFTSNGTRLRLHAPATYSVDSSVYHFSLQPSVGAAGGALRTSLMQPRLPPGVAIHALDRATKAVMTAMLSLSAPPAEICAVLPSPAEVAAAGLGTEGDTYGAGGGGSSGGDPAGVPVDGGAADGSGGRSILGLSVAAFAGIASAAGVLLVAVVTAFVVLCGRDRPAPGAGGCTSAAAGAKVGGDHGGGAEARARRRRAAREAAAAGRGNPLRPPRAGGDGSRRGGGGTGAGAATGPGVDADGADALAAALAAWSAADASGGRRVDSGGSTTTAVTDSTRTSSGGSVEGGGSGGGWGVVSAPPPAYLVGGRGRAVVSRVNSALEWASDGGSSDEEGGGGGPTRPPG</sequence>
<comment type="caution">
    <text evidence="1">The sequence shown here is derived from an EMBL/GenBank/DDBJ whole genome shotgun (WGS) entry which is preliminary data.</text>
</comment>
<proteinExistence type="predicted"/>
<keyword evidence="2" id="KW-1185">Reference proteome</keyword>
<organism evidence="1 2">
    <name type="scientific">Pyropia yezoensis</name>
    <name type="common">Susabi-nori</name>
    <name type="synonym">Porphyra yezoensis</name>
    <dbReference type="NCBI Taxonomy" id="2788"/>
    <lineage>
        <taxon>Eukaryota</taxon>
        <taxon>Rhodophyta</taxon>
        <taxon>Bangiophyceae</taxon>
        <taxon>Bangiales</taxon>
        <taxon>Bangiaceae</taxon>
        <taxon>Pyropia</taxon>
    </lineage>
</organism>